<keyword evidence="3" id="KW-1185">Reference proteome</keyword>
<keyword evidence="1" id="KW-1133">Transmembrane helix</keyword>
<evidence type="ECO:0000313" key="2">
    <source>
        <dbReference type="EMBL" id="KAK8740302.1"/>
    </source>
</evidence>
<protein>
    <submittedName>
        <fullName evidence="2">Uncharacterized protein</fullName>
    </submittedName>
</protein>
<gene>
    <name evidence="2" type="ORF">OTU49_002836</name>
</gene>
<sequence length="118" mass="13083">MVWSLLCSSLSSLCSPLCSFYVLPLGLLYALHHAIPMLFTVFLMLSIILSLMLTGSMIAVWEICLFQTRHHSACWPEILPSNPCGTPLHNNLENNNIVPPPAGNIGRFLIKVQKPVKP</sequence>
<name>A0AAW0X8P2_CHEQU</name>
<feature type="transmembrane region" description="Helical" evidence="1">
    <location>
        <begin position="38"/>
        <end position="61"/>
    </location>
</feature>
<evidence type="ECO:0000313" key="3">
    <source>
        <dbReference type="Proteomes" id="UP001445076"/>
    </source>
</evidence>
<dbReference type="EMBL" id="JARKIK010000033">
    <property type="protein sequence ID" value="KAK8740302.1"/>
    <property type="molecule type" value="Genomic_DNA"/>
</dbReference>
<proteinExistence type="predicted"/>
<dbReference type="Proteomes" id="UP001445076">
    <property type="component" value="Unassembled WGS sequence"/>
</dbReference>
<accession>A0AAW0X8P2</accession>
<reference evidence="2 3" key="1">
    <citation type="journal article" date="2024" name="BMC Genomics">
        <title>Genome assembly of redclaw crayfish (Cherax quadricarinatus) provides insights into its immune adaptation and hypoxia tolerance.</title>
        <authorList>
            <person name="Liu Z."/>
            <person name="Zheng J."/>
            <person name="Li H."/>
            <person name="Fang K."/>
            <person name="Wang S."/>
            <person name="He J."/>
            <person name="Zhou D."/>
            <person name="Weng S."/>
            <person name="Chi M."/>
            <person name="Gu Z."/>
            <person name="He J."/>
            <person name="Li F."/>
            <person name="Wang M."/>
        </authorList>
    </citation>
    <scope>NUCLEOTIDE SEQUENCE [LARGE SCALE GENOMIC DNA]</scope>
    <source>
        <strain evidence="2">ZL_2023a</strain>
    </source>
</reference>
<organism evidence="2 3">
    <name type="scientific">Cherax quadricarinatus</name>
    <name type="common">Australian red claw crayfish</name>
    <dbReference type="NCBI Taxonomy" id="27406"/>
    <lineage>
        <taxon>Eukaryota</taxon>
        <taxon>Metazoa</taxon>
        <taxon>Ecdysozoa</taxon>
        <taxon>Arthropoda</taxon>
        <taxon>Crustacea</taxon>
        <taxon>Multicrustacea</taxon>
        <taxon>Malacostraca</taxon>
        <taxon>Eumalacostraca</taxon>
        <taxon>Eucarida</taxon>
        <taxon>Decapoda</taxon>
        <taxon>Pleocyemata</taxon>
        <taxon>Astacidea</taxon>
        <taxon>Parastacoidea</taxon>
        <taxon>Parastacidae</taxon>
        <taxon>Cherax</taxon>
    </lineage>
</organism>
<keyword evidence="1" id="KW-0812">Transmembrane</keyword>
<comment type="caution">
    <text evidence="2">The sequence shown here is derived from an EMBL/GenBank/DDBJ whole genome shotgun (WGS) entry which is preliminary data.</text>
</comment>
<dbReference type="AlphaFoldDB" id="A0AAW0X8P2"/>
<keyword evidence="1" id="KW-0472">Membrane</keyword>
<evidence type="ECO:0000256" key="1">
    <source>
        <dbReference type="SAM" id="Phobius"/>
    </source>
</evidence>